<dbReference type="AlphaFoldDB" id="A0A377SUL8"/>
<dbReference type="Gene3D" id="2.30.110.10">
    <property type="entry name" value="Electron Transport, Fmn-binding Protein, Chain A"/>
    <property type="match status" value="1"/>
</dbReference>
<organism evidence="1 3">
    <name type="scientific">Iodobacter fluviatilis</name>
    <dbReference type="NCBI Taxonomy" id="537"/>
    <lineage>
        <taxon>Bacteria</taxon>
        <taxon>Pseudomonadati</taxon>
        <taxon>Pseudomonadota</taxon>
        <taxon>Betaproteobacteria</taxon>
        <taxon>Neisseriales</taxon>
        <taxon>Chitinibacteraceae</taxon>
        <taxon>Iodobacter</taxon>
    </lineage>
</organism>
<dbReference type="EMBL" id="SMBT01000007">
    <property type="protein sequence ID" value="TCU85522.1"/>
    <property type="molecule type" value="Genomic_DNA"/>
</dbReference>
<accession>A0A377SUL8</accession>
<dbReference type="Proteomes" id="UP000255108">
    <property type="component" value="Unassembled WGS sequence"/>
</dbReference>
<evidence type="ECO:0000313" key="1">
    <source>
        <dbReference type="EMBL" id="STR45030.1"/>
    </source>
</evidence>
<dbReference type="InterPro" id="IPR007396">
    <property type="entry name" value="TR_PAI2-type"/>
</dbReference>
<dbReference type="SUPFAM" id="SSF50475">
    <property type="entry name" value="FMN-binding split barrel"/>
    <property type="match status" value="1"/>
</dbReference>
<sequence length="202" mass="22455">MYNPTSFAVKDTETLHRFIRDYGFATLISQVDGKAFASHVPLTLIAEEQKLVGHVARANPHWKAWQNDAQVLVIFQGPHGYISHRYVPSGPQVPTWNYSAVHVQGCIQLLDSPVPALASLITQYEGEPYARPDIMPAEFIQRLQVAVVGFEIKIESLIGKFKLSQKDTQSEQSSIMEALAQGSPSDQELAAFMQKHLAKPKA</sequence>
<dbReference type="Proteomes" id="UP000295794">
    <property type="component" value="Unassembled WGS sequence"/>
</dbReference>
<dbReference type="EMBL" id="UGHR01000003">
    <property type="protein sequence ID" value="STR45030.1"/>
    <property type="molecule type" value="Genomic_DNA"/>
</dbReference>
<keyword evidence="4" id="KW-1185">Reference proteome</keyword>
<evidence type="ECO:0000313" key="4">
    <source>
        <dbReference type="Proteomes" id="UP000295794"/>
    </source>
</evidence>
<dbReference type="GO" id="GO:0008233">
    <property type="term" value="F:peptidase activity"/>
    <property type="evidence" value="ECO:0007669"/>
    <property type="project" value="UniProtKB-KW"/>
</dbReference>
<dbReference type="PANTHER" id="PTHR35802:SF1">
    <property type="entry name" value="PROTEASE SYNTHASE AND SPORULATION PROTEIN PAI 2"/>
    <property type="match status" value="1"/>
</dbReference>
<gene>
    <name evidence="1" type="primary">paiB</name>
    <name evidence="2" type="ORF">EV682_10732</name>
    <name evidence="1" type="ORF">NCTC11159_03576</name>
</gene>
<dbReference type="OrthoDB" id="9794948at2"/>
<dbReference type="RefSeq" id="WP_115228751.1">
    <property type="nucleotide sequence ID" value="NZ_CAWOLO010000007.1"/>
</dbReference>
<evidence type="ECO:0000313" key="2">
    <source>
        <dbReference type="EMBL" id="TCU85522.1"/>
    </source>
</evidence>
<dbReference type="GO" id="GO:0006508">
    <property type="term" value="P:proteolysis"/>
    <property type="evidence" value="ECO:0007669"/>
    <property type="project" value="UniProtKB-KW"/>
</dbReference>
<protein>
    <submittedName>
        <fullName evidence="2">PaiB family negative transcriptional regulator</fullName>
    </submittedName>
    <submittedName>
        <fullName evidence="1">Protease synthase and sporulation protein PAI 2</fullName>
    </submittedName>
</protein>
<proteinExistence type="predicted"/>
<dbReference type="InterPro" id="IPR012349">
    <property type="entry name" value="Split_barrel_FMN-bd"/>
</dbReference>
<dbReference type="Pfam" id="PF04299">
    <property type="entry name" value="FMN_bind_2"/>
    <property type="match status" value="1"/>
</dbReference>
<dbReference type="PANTHER" id="PTHR35802">
    <property type="entry name" value="PROTEASE SYNTHASE AND SPORULATION PROTEIN PAI 2"/>
    <property type="match status" value="1"/>
</dbReference>
<evidence type="ECO:0000313" key="3">
    <source>
        <dbReference type="Proteomes" id="UP000255108"/>
    </source>
</evidence>
<name>A0A377SUL8_9NEIS</name>
<keyword evidence="1" id="KW-0378">Hydrolase</keyword>
<keyword evidence="1" id="KW-0645">Protease</keyword>
<reference evidence="1 3" key="1">
    <citation type="submission" date="2018-06" db="EMBL/GenBank/DDBJ databases">
        <authorList>
            <consortium name="Pathogen Informatics"/>
            <person name="Doyle S."/>
        </authorList>
    </citation>
    <scope>NUCLEOTIDE SEQUENCE [LARGE SCALE GENOMIC DNA]</scope>
    <source>
        <strain evidence="1 3">NCTC11159</strain>
    </source>
</reference>
<dbReference type="PIRSF" id="PIRSF010372">
    <property type="entry name" value="PaiB"/>
    <property type="match status" value="1"/>
</dbReference>
<reference evidence="2 4" key="2">
    <citation type="submission" date="2019-03" db="EMBL/GenBank/DDBJ databases">
        <title>Genomic Encyclopedia of Type Strains, Phase IV (KMG-IV): sequencing the most valuable type-strain genomes for metagenomic binning, comparative biology and taxonomic classification.</title>
        <authorList>
            <person name="Goeker M."/>
        </authorList>
    </citation>
    <scope>NUCLEOTIDE SEQUENCE [LARGE SCALE GENOMIC DNA]</scope>
    <source>
        <strain evidence="2 4">DSM 3764</strain>
    </source>
</reference>